<sequence length="160" mass="17638">MHVVFRPYSLLAICAIALLTPAQQASADVFGTAESVAQSWIGHDASELMMQWPVGKGLYTSENIETQETAYTYNFGIEAHYRTHYWSTQGGVVGMVGGGNGVAPTPIFQENQHSEEVFVPAEHHCEITFIANADGIITRYDFAGSRCNEHARSWGRAKKK</sequence>
<comment type="caution">
    <text evidence="2">The sequence shown here is derived from an EMBL/GenBank/DDBJ whole genome shotgun (WGS) entry which is preliminary data.</text>
</comment>
<evidence type="ECO:0008006" key="4">
    <source>
        <dbReference type="Google" id="ProtNLM"/>
    </source>
</evidence>
<evidence type="ECO:0000256" key="1">
    <source>
        <dbReference type="SAM" id="SignalP"/>
    </source>
</evidence>
<evidence type="ECO:0000313" key="3">
    <source>
        <dbReference type="Proteomes" id="UP000668572"/>
    </source>
</evidence>
<dbReference type="RefSeq" id="WP_017155486.1">
    <property type="nucleotide sequence ID" value="NZ_CP083575.1"/>
</dbReference>
<name>A0A8I1XJL3_XANMN</name>
<organism evidence="2 3">
    <name type="scientific">Xanthomonas manihotis</name>
    <dbReference type="NCBI Taxonomy" id="43353"/>
    <lineage>
        <taxon>Bacteria</taxon>
        <taxon>Pseudomonadati</taxon>
        <taxon>Pseudomonadota</taxon>
        <taxon>Gammaproteobacteria</taxon>
        <taxon>Lysobacterales</taxon>
        <taxon>Lysobacteraceae</taxon>
        <taxon>Xanthomonas</taxon>
    </lineage>
</organism>
<proteinExistence type="predicted"/>
<evidence type="ECO:0000313" key="2">
    <source>
        <dbReference type="EMBL" id="MBO9760855.1"/>
    </source>
</evidence>
<protein>
    <recommendedName>
        <fullName evidence="4">Secreted protein</fullName>
    </recommendedName>
</protein>
<accession>A0A8I1XJL3</accession>
<feature type="chain" id="PRO_5034654005" description="Secreted protein" evidence="1">
    <location>
        <begin position="28"/>
        <end position="160"/>
    </location>
</feature>
<gene>
    <name evidence="2" type="ORF">J7405_15115</name>
</gene>
<dbReference type="AlphaFoldDB" id="A0A8I1XJL3"/>
<dbReference type="EMBL" id="JAGHXW010000047">
    <property type="protein sequence ID" value="MBO9760855.1"/>
    <property type="molecule type" value="Genomic_DNA"/>
</dbReference>
<dbReference type="Proteomes" id="UP000668572">
    <property type="component" value="Unassembled WGS sequence"/>
</dbReference>
<keyword evidence="1" id="KW-0732">Signal</keyword>
<reference evidence="2" key="1">
    <citation type="submission" date="2021-03" db="EMBL/GenBank/DDBJ databases">
        <title>Molecular characterization of Xanthomonas species pathogenic on Araceae and the development of a triplex TaqMan assay for detection of X. phaseoli pv. dieffenbachiae.</title>
        <authorList>
            <person name="Van Der Wolf J."/>
            <person name="Krijger M."/>
            <person name="Mendes O."/>
            <person name="Brankovics B."/>
            <person name="Bonants P."/>
            <person name="Meekes E."/>
        </authorList>
    </citation>
    <scope>NUCLEOTIDE SEQUENCE</scope>
    <source>
        <strain evidence="2">NBC1264</strain>
    </source>
</reference>
<feature type="signal peptide" evidence="1">
    <location>
        <begin position="1"/>
        <end position="27"/>
    </location>
</feature>